<evidence type="ECO:0000313" key="7">
    <source>
        <dbReference type="EMBL" id="ABE48962.1"/>
    </source>
</evidence>
<sequence length="297" mass="31903">MVFNSDMSTCQNKSCLGNCSTPLVTEPSVQMPATLSVFSIPKMDCPSEENLIRMVLGSAPEVGDLTFDLQARELKVLHYGASAAVLDKLTPLNLGARLLMSEQTTAHDMIETDNDGNTGEARTLKILLAINGAMFLFEMAVGIIGESTGIIADSLDMFADAAVYGLALYAVGRAEDMKLRAAYCAGWLQMMLAMGTLLEVVRRFFFGSEPQSILMMGIGLIALVANVVCLYLIAKKRDRGAHMTASYIFSANDVIANAGVIVAGMLVAWTNSPYPDLVIGTIIAMFILNGARRILAL</sequence>
<dbReference type="KEGG" id="mfa:Mfla_0694"/>
<feature type="transmembrane region" description="Helical" evidence="5">
    <location>
        <begin position="126"/>
        <end position="144"/>
    </location>
</feature>
<dbReference type="AlphaFoldDB" id="Q1H3H5"/>
<dbReference type="STRING" id="265072.Mfla_0694"/>
<dbReference type="EMBL" id="CP000284">
    <property type="protein sequence ID" value="ABE48962.1"/>
    <property type="molecule type" value="Genomic_DNA"/>
</dbReference>
<dbReference type="InterPro" id="IPR058533">
    <property type="entry name" value="Cation_efflux_TM"/>
</dbReference>
<evidence type="ECO:0000256" key="3">
    <source>
        <dbReference type="ARBA" id="ARBA00022989"/>
    </source>
</evidence>
<evidence type="ECO:0000313" key="8">
    <source>
        <dbReference type="Proteomes" id="UP000002440"/>
    </source>
</evidence>
<dbReference type="InterPro" id="IPR036163">
    <property type="entry name" value="HMA_dom_sf"/>
</dbReference>
<dbReference type="SUPFAM" id="SSF161111">
    <property type="entry name" value="Cation efflux protein transmembrane domain-like"/>
    <property type="match status" value="1"/>
</dbReference>
<keyword evidence="8" id="KW-1185">Reference proteome</keyword>
<keyword evidence="2 5" id="KW-0812">Transmembrane</keyword>
<feature type="transmembrane region" description="Helical" evidence="5">
    <location>
        <begin position="150"/>
        <end position="169"/>
    </location>
</feature>
<dbReference type="RefSeq" id="WP_011479059.1">
    <property type="nucleotide sequence ID" value="NC_007947.1"/>
</dbReference>
<keyword evidence="4 5" id="KW-0472">Membrane</keyword>
<dbReference type="eggNOG" id="COG1230">
    <property type="taxonomic scope" value="Bacteria"/>
</dbReference>
<dbReference type="HOGENOM" id="CLU_072749_0_0_4"/>
<feature type="transmembrane region" description="Helical" evidence="5">
    <location>
        <begin position="213"/>
        <end position="233"/>
    </location>
</feature>
<dbReference type="GO" id="GO:0046872">
    <property type="term" value="F:metal ion binding"/>
    <property type="evidence" value="ECO:0007669"/>
    <property type="project" value="InterPro"/>
</dbReference>
<protein>
    <submittedName>
        <fullName evidence="7">Co/Zn/Cd efflux system component</fullName>
    </submittedName>
</protein>
<comment type="subcellular location">
    <subcellularLocation>
        <location evidence="1">Membrane</location>
        <topology evidence="1">Multi-pass membrane protein</topology>
    </subcellularLocation>
</comment>
<evidence type="ECO:0000256" key="2">
    <source>
        <dbReference type="ARBA" id="ARBA00022692"/>
    </source>
</evidence>
<dbReference type="GO" id="GO:0008324">
    <property type="term" value="F:monoatomic cation transmembrane transporter activity"/>
    <property type="evidence" value="ECO:0007669"/>
    <property type="project" value="InterPro"/>
</dbReference>
<feature type="transmembrane region" description="Helical" evidence="5">
    <location>
        <begin position="181"/>
        <end position="201"/>
    </location>
</feature>
<dbReference type="Gene3D" id="1.20.1510.10">
    <property type="entry name" value="Cation efflux protein transmembrane domain"/>
    <property type="match status" value="1"/>
</dbReference>
<evidence type="ECO:0000259" key="6">
    <source>
        <dbReference type="Pfam" id="PF01545"/>
    </source>
</evidence>
<evidence type="ECO:0000256" key="5">
    <source>
        <dbReference type="SAM" id="Phobius"/>
    </source>
</evidence>
<dbReference type="InterPro" id="IPR027469">
    <property type="entry name" value="Cation_efflux_TMD_sf"/>
</dbReference>
<reference evidence="7 8" key="1">
    <citation type="submission" date="2006-03" db="EMBL/GenBank/DDBJ databases">
        <title>Complete sequence of Methylobacillus flagellatus KT.</title>
        <authorList>
            <consortium name="US DOE Joint Genome Institute"/>
            <person name="Copeland A."/>
            <person name="Lucas S."/>
            <person name="Lapidus A."/>
            <person name="Barry K."/>
            <person name="Detter J.C."/>
            <person name="Glavina del Rio T."/>
            <person name="Hammon N."/>
            <person name="Israni S."/>
            <person name="Dalin E."/>
            <person name="Tice H."/>
            <person name="Pitluck S."/>
            <person name="Brettin T."/>
            <person name="Bruce D."/>
            <person name="Han C."/>
            <person name="Tapia R."/>
            <person name="Saunders E."/>
            <person name="Gilna P."/>
            <person name="Schmutz J."/>
            <person name="Larimer F."/>
            <person name="Land M."/>
            <person name="Kyrpides N."/>
            <person name="Anderson I."/>
            <person name="Richardson P."/>
        </authorList>
    </citation>
    <scope>NUCLEOTIDE SEQUENCE [LARGE SCALE GENOMIC DNA]</scope>
    <source>
        <strain evidence="8">KT / ATCC 51484 / DSM 6875</strain>
    </source>
</reference>
<dbReference type="Pfam" id="PF01545">
    <property type="entry name" value="Cation_efflux"/>
    <property type="match status" value="1"/>
</dbReference>
<evidence type="ECO:0000256" key="1">
    <source>
        <dbReference type="ARBA" id="ARBA00004141"/>
    </source>
</evidence>
<keyword evidence="3 5" id="KW-1133">Transmembrane helix</keyword>
<proteinExistence type="predicted"/>
<dbReference type="SUPFAM" id="SSF55008">
    <property type="entry name" value="HMA, heavy metal-associated domain"/>
    <property type="match status" value="1"/>
</dbReference>
<name>Q1H3H5_METFK</name>
<evidence type="ECO:0000256" key="4">
    <source>
        <dbReference type="ARBA" id="ARBA00023136"/>
    </source>
</evidence>
<feature type="transmembrane region" description="Helical" evidence="5">
    <location>
        <begin position="254"/>
        <end position="271"/>
    </location>
</feature>
<organism evidence="7 8">
    <name type="scientific">Methylobacillus flagellatus (strain ATCC 51484 / DSM 6875 / VKM B-1610 / KT)</name>
    <dbReference type="NCBI Taxonomy" id="265072"/>
    <lineage>
        <taxon>Bacteria</taxon>
        <taxon>Pseudomonadati</taxon>
        <taxon>Pseudomonadota</taxon>
        <taxon>Betaproteobacteria</taxon>
        <taxon>Nitrosomonadales</taxon>
        <taxon>Methylophilaceae</taxon>
        <taxon>Methylobacillus</taxon>
    </lineage>
</organism>
<dbReference type="Proteomes" id="UP000002440">
    <property type="component" value="Chromosome"/>
</dbReference>
<gene>
    <name evidence="7" type="ordered locus">Mfla_0694</name>
</gene>
<feature type="domain" description="Cation efflux protein transmembrane" evidence="6">
    <location>
        <begin position="125"/>
        <end position="295"/>
    </location>
</feature>
<dbReference type="GO" id="GO:0016020">
    <property type="term" value="C:membrane"/>
    <property type="evidence" value="ECO:0007669"/>
    <property type="project" value="UniProtKB-SubCell"/>
</dbReference>
<accession>Q1H3H5</accession>
<feature type="transmembrane region" description="Helical" evidence="5">
    <location>
        <begin position="277"/>
        <end position="295"/>
    </location>
</feature>